<proteinExistence type="predicted"/>
<name>A0A2U8GJ90_PEDDU</name>
<keyword evidence="2" id="KW-0150">Chloroplast</keyword>
<accession>A0A2U8GJ90</accession>
<geneLocation type="chloroplast" evidence="2"/>
<evidence type="ECO:0000256" key="1">
    <source>
        <dbReference type="SAM" id="SignalP"/>
    </source>
</evidence>
<dbReference type="EMBL" id="MF276981">
    <property type="protein sequence ID" value="AWI68521.1"/>
    <property type="molecule type" value="Genomic_DNA"/>
</dbReference>
<dbReference type="AlphaFoldDB" id="A0A2U8GJ90"/>
<organism evidence="2">
    <name type="scientific">Pediastrum duplex</name>
    <name type="common">Green alga</name>
    <dbReference type="NCBI Taxonomy" id="3105"/>
    <lineage>
        <taxon>Eukaryota</taxon>
        <taxon>Viridiplantae</taxon>
        <taxon>Chlorophyta</taxon>
        <taxon>core chlorophytes</taxon>
        <taxon>Chlorophyceae</taxon>
        <taxon>CS clade</taxon>
        <taxon>Sphaeropleales</taxon>
        <taxon>Hydrodictyaceae</taxon>
        <taxon>Pediastrum</taxon>
    </lineage>
</organism>
<reference evidence="2" key="1">
    <citation type="journal article" date="2018" name="Am. J. Bot.">
        <title>Organellar phylogenomics inform systematics in the green algal family Hydrodictyaceae (Chlorophyceae) and provide clues to the complex evolutionary history of plastid genomes in the green algal tree of life.</title>
        <authorList>
            <person name="McManus H.A."/>
            <person name="Fucikova K."/>
            <person name="Lewis P.O."/>
            <person name="Lewis L.A."/>
            <person name="Karol K.G."/>
        </authorList>
    </citation>
    <scope>NUCLEOTIDE SEQUENCE</scope>
</reference>
<evidence type="ECO:0000313" key="2">
    <source>
        <dbReference type="EMBL" id="AWI68521.1"/>
    </source>
</evidence>
<feature type="signal peptide" evidence="1">
    <location>
        <begin position="1"/>
        <end position="27"/>
    </location>
</feature>
<feature type="chain" id="PRO_5016068669" description="Transmembrane protein" evidence="1">
    <location>
        <begin position="28"/>
        <end position="174"/>
    </location>
</feature>
<sequence>MRRLFAPSPRLFGSLALVSLQLRFSFAKEAKPCQPHKLLCIFGFGSSARLRQSRRSEEPSQHACTSSAKPKKEAFALVLLRLHKCSLLRSASSALRFFGALARPRNRKKRKEPMRRLRRRCEEVSALHKGAPKKQRQSLHFMSKVSASLAKPKREVAASVACRFFSFASFRGVK</sequence>
<keyword evidence="1" id="KW-0732">Signal</keyword>
<keyword evidence="2" id="KW-0934">Plastid</keyword>
<protein>
    <recommendedName>
        <fullName evidence="3">Transmembrane protein</fullName>
    </recommendedName>
</protein>
<evidence type="ECO:0008006" key="3">
    <source>
        <dbReference type="Google" id="ProtNLM"/>
    </source>
</evidence>